<evidence type="ECO:0000313" key="2">
    <source>
        <dbReference type="Proteomes" id="UP000007797"/>
    </source>
</evidence>
<proteinExistence type="predicted"/>
<dbReference type="KEGG" id="dfa:DFA_03081"/>
<dbReference type="Proteomes" id="UP000007797">
    <property type="component" value="Unassembled WGS sequence"/>
</dbReference>
<reference evidence="2" key="1">
    <citation type="journal article" date="2011" name="Genome Res.">
        <title>Phylogeny-wide analysis of social amoeba genomes highlights ancient origins for complex intercellular communication.</title>
        <authorList>
            <person name="Heidel A.J."/>
            <person name="Lawal H.M."/>
            <person name="Felder M."/>
            <person name="Schilde C."/>
            <person name="Helps N.R."/>
            <person name="Tunggal B."/>
            <person name="Rivero F."/>
            <person name="John U."/>
            <person name="Schleicher M."/>
            <person name="Eichinger L."/>
            <person name="Platzer M."/>
            <person name="Noegel A.A."/>
            <person name="Schaap P."/>
            <person name="Gloeckner G."/>
        </authorList>
    </citation>
    <scope>NUCLEOTIDE SEQUENCE [LARGE SCALE GENOMIC DNA]</scope>
    <source>
        <strain evidence="2">SH3</strain>
    </source>
</reference>
<keyword evidence="2" id="KW-1185">Reference proteome</keyword>
<accession>F4PGK2</accession>
<sequence>MVKEGDLSRRVETRIKEVVVVDEEEDVEDVKEEDEHNIIFNVEDA</sequence>
<dbReference type="AlphaFoldDB" id="F4PGK2"/>
<gene>
    <name evidence="1" type="ORF">DFA_03081</name>
</gene>
<dbReference type="GeneID" id="14877368"/>
<name>F4PGK2_CACFS</name>
<evidence type="ECO:0000313" key="1">
    <source>
        <dbReference type="EMBL" id="EGG24836.1"/>
    </source>
</evidence>
<organism evidence="1 2">
    <name type="scientific">Cavenderia fasciculata</name>
    <name type="common">Slime mold</name>
    <name type="synonym">Dictyostelium fasciculatum</name>
    <dbReference type="NCBI Taxonomy" id="261658"/>
    <lineage>
        <taxon>Eukaryota</taxon>
        <taxon>Amoebozoa</taxon>
        <taxon>Evosea</taxon>
        <taxon>Eumycetozoa</taxon>
        <taxon>Dictyostelia</taxon>
        <taxon>Acytosteliales</taxon>
        <taxon>Cavenderiaceae</taxon>
        <taxon>Cavenderia</taxon>
    </lineage>
</organism>
<protein>
    <submittedName>
        <fullName evidence="1">Uncharacterized protein</fullName>
    </submittedName>
</protein>
<dbReference type="EMBL" id="GL883006">
    <property type="protein sequence ID" value="EGG24836.1"/>
    <property type="molecule type" value="Genomic_DNA"/>
</dbReference>
<dbReference type="RefSeq" id="XP_004362687.1">
    <property type="nucleotide sequence ID" value="XM_004362630.1"/>
</dbReference>